<keyword evidence="7" id="KW-1133">Transmembrane helix</keyword>
<organism evidence="9 10">
    <name type="scientific">Dokdonella koreensis DS-123</name>
    <dbReference type="NCBI Taxonomy" id="1300342"/>
    <lineage>
        <taxon>Bacteria</taxon>
        <taxon>Pseudomonadati</taxon>
        <taxon>Pseudomonadota</taxon>
        <taxon>Gammaproteobacteria</taxon>
        <taxon>Lysobacterales</taxon>
        <taxon>Rhodanobacteraceae</taxon>
        <taxon>Dokdonella</taxon>
    </lineage>
</organism>
<name>A0A160DUP1_9GAMM</name>
<dbReference type="Proteomes" id="UP000076830">
    <property type="component" value="Chromosome"/>
</dbReference>
<dbReference type="InterPro" id="IPR000719">
    <property type="entry name" value="Prot_kinase_dom"/>
</dbReference>
<dbReference type="Gene3D" id="3.30.200.20">
    <property type="entry name" value="Phosphorylase Kinase, domain 1"/>
    <property type="match status" value="1"/>
</dbReference>
<evidence type="ECO:0000256" key="5">
    <source>
        <dbReference type="PROSITE-ProRule" id="PRU10141"/>
    </source>
</evidence>
<feature type="compositionally biased region" description="Low complexity" evidence="6">
    <location>
        <begin position="56"/>
        <end position="69"/>
    </location>
</feature>
<keyword evidence="1" id="KW-0808">Transferase</keyword>
<evidence type="ECO:0000256" key="1">
    <source>
        <dbReference type="ARBA" id="ARBA00022679"/>
    </source>
</evidence>
<dbReference type="GO" id="GO:0004674">
    <property type="term" value="F:protein serine/threonine kinase activity"/>
    <property type="evidence" value="ECO:0007669"/>
    <property type="project" value="UniProtKB-KW"/>
</dbReference>
<evidence type="ECO:0000256" key="7">
    <source>
        <dbReference type="SAM" id="Phobius"/>
    </source>
</evidence>
<dbReference type="InterPro" id="IPR017441">
    <property type="entry name" value="Protein_kinase_ATP_BS"/>
</dbReference>
<dbReference type="Gene3D" id="1.10.510.10">
    <property type="entry name" value="Transferase(Phosphotransferase) domain 1"/>
    <property type="match status" value="1"/>
</dbReference>
<dbReference type="EMBL" id="CP015249">
    <property type="protein sequence ID" value="ANB18195.1"/>
    <property type="molecule type" value="Genomic_DNA"/>
</dbReference>
<dbReference type="InterPro" id="IPR008271">
    <property type="entry name" value="Ser/Thr_kinase_AS"/>
</dbReference>
<dbReference type="SUPFAM" id="SSF56112">
    <property type="entry name" value="Protein kinase-like (PK-like)"/>
    <property type="match status" value="1"/>
</dbReference>
<keyword evidence="3 9" id="KW-0418">Kinase</keyword>
<dbReference type="PROSITE" id="PS50011">
    <property type="entry name" value="PROTEIN_KINASE_DOM"/>
    <property type="match status" value="1"/>
</dbReference>
<dbReference type="PROSITE" id="PS00107">
    <property type="entry name" value="PROTEIN_KINASE_ATP"/>
    <property type="match status" value="1"/>
</dbReference>
<dbReference type="InterPro" id="IPR011009">
    <property type="entry name" value="Kinase-like_dom_sf"/>
</dbReference>
<evidence type="ECO:0000256" key="3">
    <source>
        <dbReference type="ARBA" id="ARBA00022777"/>
    </source>
</evidence>
<evidence type="ECO:0000313" key="10">
    <source>
        <dbReference type="Proteomes" id="UP000076830"/>
    </source>
</evidence>
<keyword evidence="10" id="KW-1185">Reference proteome</keyword>
<dbReference type="PANTHER" id="PTHR43289">
    <property type="entry name" value="MITOGEN-ACTIVATED PROTEIN KINASE KINASE KINASE 20-RELATED"/>
    <property type="match status" value="1"/>
</dbReference>
<keyword evidence="7" id="KW-0812">Transmembrane</keyword>
<keyword evidence="2 5" id="KW-0547">Nucleotide-binding</keyword>
<dbReference type="PROSITE" id="PS00108">
    <property type="entry name" value="PROTEIN_KINASE_ST"/>
    <property type="match status" value="1"/>
</dbReference>
<accession>A0A160DUP1</accession>
<dbReference type="CDD" id="cd14014">
    <property type="entry name" value="STKc_PknB_like"/>
    <property type="match status" value="1"/>
</dbReference>
<dbReference type="InterPro" id="IPR011990">
    <property type="entry name" value="TPR-like_helical_dom_sf"/>
</dbReference>
<evidence type="ECO:0000256" key="4">
    <source>
        <dbReference type="ARBA" id="ARBA00022840"/>
    </source>
</evidence>
<evidence type="ECO:0000256" key="6">
    <source>
        <dbReference type="SAM" id="MobiDB-lite"/>
    </source>
</evidence>
<keyword evidence="4 5" id="KW-0067">ATP-binding</keyword>
<evidence type="ECO:0000256" key="2">
    <source>
        <dbReference type="ARBA" id="ARBA00022741"/>
    </source>
</evidence>
<dbReference type="STRING" id="1300342.I596_2183"/>
<proteinExistence type="predicted"/>
<feature type="binding site" evidence="5">
    <location>
        <position position="180"/>
    </location>
    <ligand>
        <name>ATP</name>
        <dbReference type="ChEBI" id="CHEBI:30616"/>
    </ligand>
</feature>
<dbReference type="PANTHER" id="PTHR43289:SF34">
    <property type="entry name" value="SERINE_THREONINE-PROTEIN KINASE YBDM-RELATED"/>
    <property type="match status" value="1"/>
</dbReference>
<gene>
    <name evidence="9" type="ORF">I596_2183</name>
</gene>
<dbReference type="SUPFAM" id="SSF48452">
    <property type="entry name" value="TPR-like"/>
    <property type="match status" value="1"/>
</dbReference>
<evidence type="ECO:0000313" key="9">
    <source>
        <dbReference type="EMBL" id="ANB18195.1"/>
    </source>
</evidence>
<dbReference type="SMART" id="SM00220">
    <property type="entry name" value="S_TKc"/>
    <property type="match status" value="1"/>
</dbReference>
<reference evidence="9 10" key="1">
    <citation type="submission" date="2016-04" db="EMBL/GenBank/DDBJ databases">
        <title>Complete genome sequence of Dokdonella koreensis DS-123T.</title>
        <authorList>
            <person name="Kim J.F."/>
            <person name="Lee H."/>
            <person name="Kwak M.-J."/>
        </authorList>
    </citation>
    <scope>NUCLEOTIDE SEQUENCE [LARGE SCALE GENOMIC DNA]</scope>
    <source>
        <strain evidence="9 10">DS-123</strain>
    </source>
</reference>
<dbReference type="Gene3D" id="1.25.40.10">
    <property type="entry name" value="Tetratricopeptide repeat domain"/>
    <property type="match status" value="1"/>
</dbReference>
<feature type="transmembrane region" description="Helical" evidence="7">
    <location>
        <begin position="442"/>
        <end position="463"/>
    </location>
</feature>
<keyword evidence="7" id="KW-0472">Membrane</keyword>
<dbReference type="GO" id="GO:0005524">
    <property type="term" value="F:ATP binding"/>
    <property type="evidence" value="ECO:0007669"/>
    <property type="project" value="UniProtKB-UniRule"/>
</dbReference>
<evidence type="ECO:0000259" key="8">
    <source>
        <dbReference type="PROSITE" id="PS50011"/>
    </source>
</evidence>
<protein>
    <submittedName>
        <fullName evidence="9">Serine/threonine protein kinase</fullName>
    </submittedName>
</protein>
<sequence length="980" mass="106822">MEATDRIGGTGHATHAWRKHQSIVTQGIPAGTGKDKRRHGRAGPRTGHLFTDGRCPSFASNSDSPSSVPNRPPVPIMSTPNSTADWQSIEKQLDVLLDLPPGQRVVRLGELDRHNPAHAHALRQWLADIEQAERDPLAQTHDGERVGPWRALHRLGRGGMGDVWMAERNDGTYEKRVAIKFLYGDTPQLRVRLEMERHLLAQLQHPNIPRLIDGGVTTGGQPYLVTDFVEGMPLDKWCLIHPAADFDTRIRIFRQIAAAVAHAHDNSVVHRDIKPNNVLVDRDGHAYLLDFGVARLLDEERRADTLLPLTLEYAAPEQVRSGKAGVRTDIYGLGALLYFLIARKPPFDFHNLSIAACLKRIGEETPSRPSAADAVPGLPRELADDLDAIALKALAKSPEDRYANVDGFLQDLGNAFAHLPIEARKLDGRLYRARRFVRRNGVALAVSAAIGLSLAVGMVLALWQAHLASEQRDAAQAARASAETERANAQAQAVRSDLTVDFLLSVLGSAAPDNAAVKIDDLLALAAQRVTQAAENRPELYPQLFDTLMQAYGQRGGGRALEPLLLSLLTDPKKNLPLSVTAELSCTLADLQWSIHKWDEARHWAETGLRQAAALAPEQARDIQASCRRILAESELLSGKLDQTLKFYREAVVALGSPPPDTRKNALFLGTYAVKLSMDDDLVEARAQFRKAIDMYTRLGRENSADALATLGQMAYLTARVGLVVQALGEMQRSIELNLKATGPTGDIAMMLYGQAQIAVDLARPQEAAAVLERSQAMVRDFAPDQMSRFRIQWAALGARIAALSGDEPLRAAKITEMHTALDDLKVPPGSRLRVALREAEIAGATIAKAASPQEAFSRFEHAEEELLAMGSGSKLALARIMLGTAETALDLGQADLAGKKVAEAREIFGSSVDPESWQLGVCDAVAAFIDWQGGKDRPLARANLDRAVARMQAALGPDHPRVLQWQTRVRQLGAPVAGA</sequence>
<dbReference type="AlphaFoldDB" id="A0A160DUP1"/>
<keyword evidence="9" id="KW-0723">Serine/threonine-protein kinase</keyword>
<dbReference type="Pfam" id="PF00069">
    <property type="entry name" value="Pkinase"/>
    <property type="match status" value="1"/>
</dbReference>
<dbReference type="PATRIC" id="fig|1300342.3.peg.2127"/>
<feature type="region of interest" description="Disordered" evidence="6">
    <location>
        <begin position="1"/>
        <end position="72"/>
    </location>
</feature>
<dbReference type="KEGG" id="dko:I596_2183"/>
<feature type="domain" description="Protein kinase" evidence="8">
    <location>
        <begin position="149"/>
        <end position="417"/>
    </location>
</feature>